<dbReference type="SUPFAM" id="SSF56601">
    <property type="entry name" value="beta-lactamase/transpeptidase-like"/>
    <property type="match status" value="1"/>
</dbReference>
<comment type="caution">
    <text evidence="3">The sequence shown here is derived from an EMBL/GenBank/DDBJ whole genome shotgun (WGS) entry which is preliminary data.</text>
</comment>
<dbReference type="Proteomes" id="UP000535543">
    <property type="component" value="Unassembled WGS sequence"/>
</dbReference>
<dbReference type="PANTHER" id="PTHR30023">
    <property type="entry name" value="D-ALANYL-D-ALANINE CARBOXYPEPTIDASE"/>
    <property type="match status" value="1"/>
</dbReference>
<evidence type="ECO:0000256" key="2">
    <source>
        <dbReference type="ARBA" id="ARBA00022801"/>
    </source>
</evidence>
<dbReference type="GO" id="GO:0004185">
    <property type="term" value="F:serine-type carboxypeptidase activity"/>
    <property type="evidence" value="ECO:0007669"/>
    <property type="project" value="InterPro"/>
</dbReference>
<dbReference type="PANTHER" id="PTHR30023:SF0">
    <property type="entry name" value="PENICILLIN-SENSITIVE CARBOXYPEPTIDASE A"/>
    <property type="match status" value="1"/>
</dbReference>
<dbReference type="Pfam" id="PF02113">
    <property type="entry name" value="Peptidase_S13"/>
    <property type="match status" value="1"/>
</dbReference>
<accession>A0A848KC89</accession>
<dbReference type="GO" id="GO:0000270">
    <property type="term" value="P:peptidoglycan metabolic process"/>
    <property type="evidence" value="ECO:0007669"/>
    <property type="project" value="TreeGrafter"/>
</dbReference>
<keyword evidence="4" id="KW-1185">Reference proteome</keyword>
<dbReference type="PROSITE" id="PS51257">
    <property type="entry name" value="PROKAR_LIPOPROTEIN"/>
    <property type="match status" value="1"/>
</dbReference>
<proteinExistence type="inferred from homology"/>
<dbReference type="Gene3D" id="3.40.710.10">
    <property type="entry name" value="DD-peptidase/beta-lactamase superfamily"/>
    <property type="match status" value="2"/>
</dbReference>
<dbReference type="AlphaFoldDB" id="A0A848KC89"/>
<evidence type="ECO:0000313" key="3">
    <source>
        <dbReference type="EMBL" id="NMN93677.1"/>
    </source>
</evidence>
<dbReference type="RefSeq" id="WP_169584377.1">
    <property type="nucleotide sequence ID" value="NZ_VCQU01000001.1"/>
</dbReference>
<protein>
    <submittedName>
        <fullName evidence="3">Peptidase S13</fullName>
    </submittedName>
</protein>
<organism evidence="3 4">
    <name type="scientific">Antrihabitans stalactiti</name>
    <dbReference type="NCBI Taxonomy" id="2584121"/>
    <lineage>
        <taxon>Bacteria</taxon>
        <taxon>Bacillati</taxon>
        <taxon>Actinomycetota</taxon>
        <taxon>Actinomycetes</taxon>
        <taxon>Mycobacteriales</taxon>
        <taxon>Nocardiaceae</taxon>
        <taxon>Antrihabitans</taxon>
    </lineage>
</organism>
<dbReference type="InterPro" id="IPR000667">
    <property type="entry name" value="Peptidase_S13"/>
</dbReference>
<reference evidence="3 4" key="2">
    <citation type="submission" date="2020-06" db="EMBL/GenBank/DDBJ databases">
        <title>Antribacter stalactiti gen. nov., sp. nov., a new member of the family Nacardiaceae isolated from a cave.</title>
        <authorList>
            <person name="Kim I.S."/>
        </authorList>
    </citation>
    <scope>NUCLEOTIDE SEQUENCE [LARGE SCALE GENOMIC DNA]</scope>
    <source>
        <strain evidence="3 4">YC2-7</strain>
    </source>
</reference>
<evidence type="ECO:0000256" key="1">
    <source>
        <dbReference type="ARBA" id="ARBA00006096"/>
    </source>
</evidence>
<sequence length="529" mass="55386">MKRRTFLTIVGVSLAVASCGDDTTATVSSKELPDSIKAILAKPRYAKATWSLLVGDVETGETFYELNPDKMALTGSTRKLFSVGTALKTLGAQHRVTTRVHRAGDDLVLVGAGDLTFGGRRIDANTVQFTDFDHNDANSLGTAILTPQDPLYAVNQLAEQVRKSGITTVTDVVVDSRLFTPYRVPNGNLLITPTLVNENQVDVTVSPTQPGQPASVDYRPRTAALRVGGTVDTSAAGAPEEITLSNRGLVDCIGSSDCSATISGTLPQGYQAPLTNSATFVGTFRIEDPDAFARTAFIEALQRNGVTVTAGAVAPNPAALLPERSALTDATAVASFESPPFEQDARLVLKVSLNLGANLALSLFGVEKGATTIDTALAAERQALISEFGVNGDQFDFPTNGSGTPDSKAAPRALVALLTAMSKTEVAKDFQACLPIMGTDGSLAHTGTTFPGKGHVFAKPGTTITAGDDGQTLELKAQNLAGYIETKSGRKVAYALMVNDAGPVQDIAADVGAVFEDEGEISSIIYETL</sequence>
<keyword evidence="2" id="KW-0378">Hydrolase</keyword>
<dbReference type="GO" id="GO:0006508">
    <property type="term" value="P:proteolysis"/>
    <property type="evidence" value="ECO:0007669"/>
    <property type="project" value="InterPro"/>
</dbReference>
<name>A0A848KC89_9NOCA</name>
<reference evidence="3 4" key="1">
    <citation type="submission" date="2019-05" db="EMBL/GenBank/DDBJ databases">
        <authorList>
            <person name="Lee S.D."/>
        </authorList>
    </citation>
    <scope>NUCLEOTIDE SEQUENCE [LARGE SCALE GENOMIC DNA]</scope>
    <source>
        <strain evidence="3 4">YC2-7</strain>
    </source>
</reference>
<evidence type="ECO:0000313" key="4">
    <source>
        <dbReference type="Proteomes" id="UP000535543"/>
    </source>
</evidence>
<comment type="similarity">
    <text evidence="1">Belongs to the peptidase S13 family.</text>
</comment>
<gene>
    <name evidence="3" type="ORF">FGL95_01320</name>
</gene>
<dbReference type="InterPro" id="IPR012338">
    <property type="entry name" value="Beta-lactam/transpept-like"/>
</dbReference>
<dbReference type="EMBL" id="VCQU01000001">
    <property type="protein sequence ID" value="NMN93677.1"/>
    <property type="molecule type" value="Genomic_DNA"/>
</dbReference>